<proteinExistence type="predicted"/>
<keyword evidence="1" id="KW-0812">Transmembrane</keyword>
<protein>
    <recommendedName>
        <fullName evidence="2">PGG domain-containing protein</fullName>
    </recommendedName>
</protein>
<evidence type="ECO:0000256" key="1">
    <source>
        <dbReference type="SAM" id="Phobius"/>
    </source>
</evidence>
<dbReference type="GO" id="GO:0016020">
    <property type="term" value="C:membrane"/>
    <property type="evidence" value="ECO:0007669"/>
    <property type="project" value="TreeGrafter"/>
</dbReference>
<comment type="caution">
    <text evidence="3">The sequence shown here is derived from an EMBL/GenBank/DDBJ whole genome shotgun (WGS) entry which is preliminary data.</text>
</comment>
<sequence length="196" mass="21801">MTEAFAAYGYTLLHQVASTEFYTEGTRPGPALQLQEELMWFERVKRIIPSHYVKHRITYTEEGKADEGKKVAKAELTPRQLFKRTHKAQLKEAQEWTKDTAQSCSTVAVLVAGVVFAAAFTTPGGLNDKGFPIFLDSPYFLLFTIMDVISLAFSLSSVVAFLSILTSHMNSMISVAPSLESFLLASLCSSYQLFQP</sequence>
<dbReference type="PANTHER" id="PTHR24177">
    <property type="entry name" value="CASKIN"/>
    <property type="match status" value="1"/>
</dbReference>
<evidence type="ECO:0000313" key="4">
    <source>
        <dbReference type="Proteomes" id="UP000467840"/>
    </source>
</evidence>
<feature type="transmembrane region" description="Helical" evidence="1">
    <location>
        <begin position="140"/>
        <end position="165"/>
    </location>
</feature>
<dbReference type="AlphaFoldDB" id="A0A6A6KQ43"/>
<dbReference type="EMBL" id="JAAGAX010000015">
    <property type="protein sequence ID" value="KAF2291071.1"/>
    <property type="molecule type" value="Genomic_DNA"/>
</dbReference>
<reference evidence="3 4" key="1">
    <citation type="journal article" date="2020" name="Mol. Plant">
        <title>The Chromosome-Based Rubber Tree Genome Provides New Insights into Spurge Genome Evolution and Rubber Biosynthesis.</title>
        <authorList>
            <person name="Liu J."/>
            <person name="Shi C."/>
            <person name="Shi C.C."/>
            <person name="Li W."/>
            <person name="Zhang Q.J."/>
            <person name="Zhang Y."/>
            <person name="Li K."/>
            <person name="Lu H.F."/>
            <person name="Shi C."/>
            <person name="Zhu S.T."/>
            <person name="Xiao Z.Y."/>
            <person name="Nan H."/>
            <person name="Yue Y."/>
            <person name="Zhu X.G."/>
            <person name="Wu Y."/>
            <person name="Hong X.N."/>
            <person name="Fan G.Y."/>
            <person name="Tong Y."/>
            <person name="Zhang D."/>
            <person name="Mao C.L."/>
            <person name="Liu Y.L."/>
            <person name="Hao S.J."/>
            <person name="Liu W.Q."/>
            <person name="Lv M.Q."/>
            <person name="Zhang H.B."/>
            <person name="Liu Y."/>
            <person name="Hu-Tang G.R."/>
            <person name="Wang J.P."/>
            <person name="Wang J.H."/>
            <person name="Sun Y.H."/>
            <person name="Ni S.B."/>
            <person name="Chen W.B."/>
            <person name="Zhang X.C."/>
            <person name="Jiao Y.N."/>
            <person name="Eichler E.E."/>
            <person name="Li G.H."/>
            <person name="Liu X."/>
            <person name="Gao L.Z."/>
        </authorList>
    </citation>
    <scope>NUCLEOTIDE SEQUENCE [LARGE SCALE GENOMIC DNA]</scope>
    <source>
        <strain evidence="4">cv. GT1</strain>
        <tissue evidence="3">Leaf</tissue>
    </source>
</reference>
<evidence type="ECO:0000259" key="2">
    <source>
        <dbReference type="Pfam" id="PF13962"/>
    </source>
</evidence>
<feature type="transmembrane region" description="Helical" evidence="1">
    <location>
        <begin position="100"/>
        <end position="120"/>
    </location>
</feature>
<keyword evidence="4" id="KW-1185">Reference proteome</keyword>
<keyword evidence="1" id="KW-0472">Membrane</keyword>
<dbReference type="InterPro" id="IPR026961">
    <property type="entry name" value="PGG_dom"/>
</dbReference>
<accession>A0A6A6KQ43</accession>
<organism evidence="3 4">
    <name type="scientific">Hevea brasiliensis</name>
    <name type="common">Para rubber tree</name>
    <name type="synonym">Siphonia brasiliensis</name>
    <dbReference type="NCBI Taxonomy" id="3981"/>
    <lineage>
        <taxon>Eukaryota</taxon>
        <taxon>Viridiplantae</taxon>
        <taxon>Streptophyta</taxon>
        <taxon>Embryophyta</taxon>
        <taxon>Tracheophyta</taxon>
        <taxon>Spermatophyta</taxon>
        <taxon>Magnoliopsida</taxon>
        <taxon>eudicotyledons</taxon>
        <taxon>Gunneridae</taxon>
        <taxon>Pentapetalae</taxon>
        <taxon>rosids</taxon>
        <taxon>fabids</taxon>
        <taxon>Malpighiales</taxon>
        <taxon>Euphorbiaceae</taxon>
        <taxon>Crotonoideae</taxon>
        <taxon>Micrandreae</taxon>
        <taxon>Hevea</taxon>
    </lineage>
</organism>
<name>A0A6A6KQ43_HEVBR</name>
<dbReference type="Pfam" id="PF13962">
    <property type="entry name" value="PGG"/>
    <property type="match status" value="1"/>
</dbReference>
<gene>
    <name evidence="3" type="ORF">GH714_019579</name>
</gene>
<dbReference type="PANTHER" id="PTHR24177:SF331">
    <property type="entry name" value="PGG DOMAIN-CONTAINING PROTEIN"/>
    <property type="match status" value="1"/>
</dbReference>
<evidence type="ECO:0000313" key="3">
    <source>
        <dbReference type="EMBL" id="KAF2291071.1"/>
    </source>
</evidence>
<keyword evidence="1" id="KW-1133">Transmembrane helix</keyword>
<dbReference type="Proteomes" id="UP000467840">
    <property type="component" value="Chromosome 2"/>
</dbReference>
<feature type="domain" description="PGG" evidence="2">
    <location>
        <begin position="95"/>
        <end position="187"/>
    </location>
</feature>